<dbReference type="Proteomes" id="UP000237271">
    <property type="component" value="Unassembled WGS sequence"/>
</dbReference>
<dbReference type="InterPro" id="IPR043502">
    <property type="entry name" value="DNA/RNA_pol_sf"/>
</dbReference>
<dbReference type="AlphaFoldDB" id="A0A2P4XIH9"/>
<sequence>MRRQTQCKEPQQLELAQGRYPWNWVRPYRVPSAVTDVGSSGTCNVPDLAGGQRKFPSKLRGSRGPWQKPRPKGQGNWGHQSADGARHGGLAPESLGALETRESGGRLLVVHTYVRGYGDPFRIPINSGASTNFARRQTVARNGDKIADALRESKGRGQVSVRLADGTVVNVPGVRMDLAVKFEDFDSTESFLVLDMDKYDVILGMPWLEKHEPWIDWRGKAIGASRLAVSDRALVSNVPTSVRDWGTRDGLEDAYASGEVTGVTDFNENIAMSIAIGHKIKVYCRVCEIAMTASPNDSGRRAVWVATVAAPNGTDKAGNIESAESDFGVDNVVPREVEESNTRKEAPLSTSRVGNQVPRSESETPPARPVEDQYPIFDGVSGRQVRAGAVRLEALPEITAKPRATVHEGLQAGLEAEGIEEMALDSSSAMNEDAMKAFAKQSATSFRSEILKTRKNLVYPLVKEFSDVVSKHPPSQLPPNRGVRTRLISCLAQKPCEVIDVFFANKAKSCMVRESKSPHSTPTFFVRKPNGKWCLVHAYNKLNNTTVPVQTPISHKDLLLNNILRCTLYSSLDLVDGYYQTLMRESDIPLTAVSTPSGKL</sequence>
<dbReference type="InterPro" id="IPR053134">
    <property type="entry name" value="RNA-dir_DNA_polymerase"/>
</dbReference>
<dbReference type="Gene3D" id="3.10.10.10">
    <property type="entry name" value="HIV Type 1 Reverse Transcriptase, subunit A, domain 1"/>
    <property type="match status" value="1"/>
</dbReference>
<dbReference type="CDD" id="cd01647">
    <property type="entry name" value="RT_LTR"/>
    <property type="match status" value="1"/>
</dbReference>
<comment type="caution">
    <text evidence="2">The sequence shown here is derived from an EMBL/GenBank/DDBJ whole genome shotgun (WGS) entry which is preliminary data.</text>
</comment>
<dbReference type="EMBL" id="NCKW01010284">
    <property type="protein sequence ID" value="POM65346.1"/>
    <property type="molecule type" value="Genomic_DNA"/>
</dbReference>
<gene>
    <name evidence="2" type="ORF">PHPALM_18950</name>
</gene>
<feature type="compositionally biased region" description="Basic and acidic residues" evidence="1">
    <location>
        <begin position="334"/>
        <end position="346"/>
    </location>
</feature>
<dbReference type="PANTHER" id="PTHR24559:SF444">
    <property type="entry name" value="REVERSE TRANSCRIPTASE DOMAIN-CONTAINING PROTEIN"/>
    <property type="match status" value="1"/>
</dbReference>
<feature type="region of interest" description="Disordered" evidence="1">
    <location>
        <begin position="37"/>
        <end position="91"/>
    </location>
</feature>
<dbReference type="InterPro" id="IPR043128">
    <property type="entry name" value="Rev_trsase/Diguanyl_cyclase"/>
</dbReference>
<dbReference type="CDD" id="cd00303">
    <property type="entry name" value="retropepsin_like"/>
    <property type="match status" value="1"/>
</dbReference>
<evidence type="ECO:0000256" key="1">
    <source>
        <dbReference type="SAM" id="MobiDB-lite"/>
    </source>
</evidence>
<proteinExistence type="predicted"/>
<feature type="compositionally biased region" description="Polar residues" evidence="1">
    <location>
        <begin position="348"/>
        <end position="359"/>
    </location>
</feature>
<dbReference type="Gene3D" id="2.40.70.10">
    <property type="entry name" value="Acid Proteases"/>
    <property type="match status" value="1"/>
</dbReference>
<dbReference type="Pfam" id="PF08284">
    <property type="entry name" value="RVP_2"/>
    <property type="match status" value="1"/>
</dbReference>
<evidence type="ECO:0000313" key="2">
    <source>
        <dbReference type="EMBL" id="POM65346.1"/>
    </source>
</evidence>
<dbReference type="PANTHER" id="PTHR24559">
    <property type="entry name" value="TRANSPOSON TY3-I GAG-POL POLYPROTEIN"/>
    <property type="match status" value="1"/>
</dbReference>
<dbReference type="OrthoDB" id="3262920at2759"/>
<evidence type="ECO:0000313" key="3">
    <source>
        <dbReference type="Proteomes" id="UP000237271"/>
    </source>
</evidence>
<dbReference type="SUPFAM" id="SSF56672">
    <property type="entry name" value="DNA/RNA polymerases"/>
    <property type="match status" value="1"/>
</dbReference>
<keyword evidence="3" id="KW-1185">Reference proteome</keyword>
<name>A0A2P4XIH9_9STRA</name>
<protein>
    <submittedName>
        <fullName evidence="2">Pol protein</fullName>
    </submittedName>
</protein>
<accession>A0A2P4XIH9</accession>
<dbReference type="InterPro" id="IPR021109">
    <property type="entry name" value="Peptidase_aspartic_dom_sf"/>
</dbReference>
<organism evidence="2 3">
    <name type="scientific">Phytophthora palmivora</name>
    <dbReference type="NCBI Taxonomy" id="4796"/>
    <lineage>
        <taxon>Eukaryota</taxon>
        <taxon>Sar</taxon>
        <taxon>Stramenopiles</taxon>
        <taxon>Oomycota</taxon>
        <taxon>Peronosporomycetes</taxon>
        <taxon>Peronosporales</taxon>
        <taxon>Peronosporaceae</taxon>
        <taxon>Phytophthora</taxon>
    </lineage>
</organism>
<feature type="region of interest" description="Disordered" evidence="1">
    <location>
        <begin position="334"/>
        <end position="374"/>
    </location>
</feature>
<reference evidence="2 3" key="1">
    <citation type="journal article" date="2017" name="Genome Biol. Evol.">
        <title>Phytophthora megakarya and P. palmivora, closely related causal agents of cacao black pod rot, underwent increases in genome sizes and gene numbers by different mechanisms.</title>
        <authorList>
            <person name="Ali S.S."/>
            <person name="Shao J."/>
            <person name="Lary D.J."/>
            <person name="Kronmiller B."/>
            <person name="Shen D."/>
            <person name="Strem M.D."/>
            <person name="Amoako-Attah I."/>
            <person name="Akrofi A.Y."/>
            <person name="Begoude B.A."/>
            <person name="Ten Hoopen G.M."/>
            <person name="Coulibaly K."/>
            <person name="Kebe B.I."/>
            <person name="Melnick R.L."/>
            <person name="Guiltinan M.J."/>
            <person name="Tyler B.M."/>
            <person name="Meinhardt L.W."/>
            <person name="Bailey B.A."/>
        </authorList>
    </citation>
    <scope>NUCLEOTIDE SEQUENCE [LARGE SCALE GENOMIC DNA]</scope>
    <source>
        <strain evidence="3">sbr112.9</strain>
    </source>
</reference>
<dbReference type="Gene3D" id="3.30.70.270">
    <property type="match status" value="1"/>
</dbReference>